<keyword evidence="3" id="KW-1185">Reference proteome</keyword>
<protein>
    <recommendedName>
        <fullName evidence="4">Serine/threonine protein kinase</fullName>
    </recommendedName>
</protein>
<organism evidence="2 3">
    <name type="scientific">Actinoallomurus acaciae</name>
    <dbReference type="NCBI Taxonomy" id="502577"/>
    <lineage>
        <taxon>Bacteria</taxon>
        <taxon>Bacillati</taxon>
        <taxon>Actinomycetota</taxon>
        <taxon>Actinomycetes</taxon>
        <taxon>Streptosporangiales</taxon>
        <taxon>Thermomonosporaceae</taxon>
        <taxon>Actinoallomurus</taxon>
    </lineage>
</organism>
<reference evidence="2 3" key="1">
    <citation type="submission" date="2024-09" db="EMBL/GenBank/DDBJ databases">
        <authorList>
            <person name="Sun Q."/>
            <person name="Mori K."/>
        </authorList>
    </citation>
    <scope>NUCLEOTIDE SEQUENCE [LARGE SCALE GENOMIC DNA]</scope>
    <source>
        <strain evidence="2 3">TBRC 0563</strain>
    </source>
</reference>
<name>A0ABV5YWH7_9ACTN</name>
<comment type="caution">
    <text evidence="2">The sequence shown here is derived from an EMBL/GenBank/DDBJ whole genome shotgun (WGS) entry which is preliminary data.</text>
</comment>
<feature type="non-terminal residue" evidence="2">
    <location>
        <position position="1"/>
    </location>
</feature>
<gene>
    <name evidence="2" type="ORF">ACFFNX_42690</name>
</gene>
<accession>A0ABV5YWH7</accession>
<proteinExistence type="predicted"/>
<sequence>AQQRSGHPVTPRATASATPVPGVTPPGAIDALSRMRRTVDEGLAVSEVRADVAVDLDNLIGNLQAEIAAGVYVDVDQRVRELRQKIVQRVREGGLTQNRADALTRTLTAL</sequence>
<dbReference type="EMBL" id="JBHLZP010000591">
    <property type="protein sequence ID" value="MFB9838876.1"/>
    <property type="molecule type" value="Genomic_DNA"/>
</dbReference>
<evidence type="ECO:0000313" key="3">
    <source>
        <dbReference type="Proteomes" id="UP001589627"/>
    </source>
</evidence>
<feature type="region of interest" description="Disordered" evidence="1">
    <location>
        <begin position="1"/>
        <end position="28"/>
    </location>
</feature>
<evidence type="ECO:0000256" key="1">
    <source>
        <dbReference type="SAM" id="MobiDB-lite"/>
    </source>
</evidence>
<dbReference type="Proteomes" id="UP001589627">
    <property type="component" value="Unassembled WGS sequence"/>
</dbReference>
<evidence type="ECO:0008006" key="4">
    <source>
        <dbReference type="Google" id="ProtNLM"/>
    </source>
</evidence>
<evidence type="ECO:0000313" key="2">
    <source>
        <dbReference type="EMBL" id="MFB9838876.1"/>
    </source>
</evidence>
<dbReference type="RefSeq" id="WP_378211961.1">
    <property type="nucleotide sequence ID" value="NZ_JBHLZP010000591.1"/>
</dbReference>